<evidence type="ECO:0000259" key="2">
    <source>
        <dbReference type="Pfam" id="PF01408"/>
    </source>
</evidence>
<dbReference type="Pfam" id="PF01408">
    <property type="entry name" value="GFO_IDH_MocA"/>
    <property type="match status" value="1"/>
</dbReference>
<organism evidence="4 5">
    <name type="scientific">Candidatus Anaerobutyricum stercoripullorum</name>
    <dbReference type="NCBI Taxonomy" id="2838456"/>
    <lineage>
        <taxon>Bacteria</taxon>
        <taxon>Bacillati</taxon>
        <taxon>Bacillota</taxon>
        <taxon>Clostridia</taxon>
        <taxon>Lachnospirales</taxon>
        <taxon>Lachnospiraceae</taxon>
        <taxon>Anaerobutyricum</taxon>
    </lineage>
</organism>
<feature type="domain" description="Gfo/Idh/MocA-like oxidoreductase N-terminal" evidence="2">
    <location>
        <begin position="2"/>
        <end position="120"/>
    </location>
</feature>
<dbReference type="Gene3D" id="3.40.50.720">
    <property type="entry name" value="NAD(P)-binding Rossmann-like Domain"/>
    <property type="match status" value="1"/>
</dbReference>
<dbReference type="GO" id="GO:0000166">
    <property type="term" value="F:nucleotide binding"/>
    <property type="evidence" value="ECO:0007669"/>
    <property type="project" value="InterPro"/>
</dbReference>
<dbReference type="InterPro" id="IPR055170">
    <property type="entry name" value="GFO_IDH_MocA-like_dom"/>
</dbReference>
<accession>A0A9D2BEW2</accession>
<dbReference type="InterPro" id="IPR000683">
    <property type="entry name" value="Gfo/Idh/MocA-like_OxRdtase_N"/>
</dbReference>
<dbReference type="EMBL" id="DXEQ01000228">
    <property type="protein sequence ID" value="HIX72912.1"/>
    <property type="molecule type" value="Genomic_DNA"/>
</dbReference>
<sequence length="386" mass="42421">MVRFGFIGTGKIAENFYQANRFINGFELTAVYSRTMEKAKAFGFRKGDLAYFDDLEAFAKSDAFDAVYLASPNCCHHDQAIAMMRAGKHVLCEKPLASNYEEAKEMFDVAKEEGVILMEGMRSIYTPGFQKMTEYMKTLGAIRRATLQYCQYSSRYDNFKRGIIENAFKPELSNGALMDIGVYTVACMIRLFGAPKSVKASCLKLSNGVDGEGTILMEYDDMIGEAIYSKITNAAIPSQILGEDGVMQVTEIENVKDLHIRRKTVAQTIHFEQSDNTLNYETAAFIKMVKTGTGWETARDITLETMKVLDEARRQMGIVFPADKKAAPAEETPAEAASAEEKTAPAETAAPAEEETAPAEVAAPAEEKGNETAPGAAPPAEQKEGE</sequence>
<protein>
    <submittedName>
        <fullName evidence="4">Gfo/Idh/MocA family oxidoreductase</fullName>
    </submittedName>
</protein>
<feature type="domain" description="GFO/IDH/MocA-like oxidoreductase" evidence="3">
    <location>
        <begin position="138"/>
        <end position="246"/>
    </location>
</feature>
<evidence type="ECO:0000313" key="4">
    <source>
        <dbReference type="EMBL" id="HIX72912.1"/>
    </source>
</evidence>
<name>A0A9D2BEW2_9FIRM</name>
<dbReference type="SUPFAM" id="SSF51735">
    <property type="entry name" value="NAD(P)-binding Rossmann-fold domains"/>
    <property type="match status" value="1"/>
</dbReference>
<reference evidence="4" key="2">
    <citation type="submission" date="2021-04" db="EMBL/GenBank/DDBJ databases">
        <authorList>
            <person name="Gilroy R."/>
        </authorList>
    </citation>
    <scope>NUCLEOTIDE SEQUENCE</scope>
    <source>
        <strain evidence="4">ChiSxjej3B15-1167</strain>
    </source>
</reference>
<evidence type="ECO:0000313" key="5">
    <source>
        <dbReference type="Proteomes" id="UP000886805"/>
    </source>
</evidence>
<gene>
    <name evidence="4" type="ORF">H9849_07805</name>
</gene>
<dbReference type="AlphaFoldDB" id="A0A9D2BEW2"/>
<reference evidence="4" key="1">
    <citation type="journal article" date="2021" name="PeerJ">
        <title>Extensive microbial diversity within the chicken gut microbiome revealed by metagenomics and culture.</title>
        <authorList>
            <person name="Gilroy R."/>
            <person name="Ravi A."/>
            <person name="Getino M."/>
            <person name="Pursley I."/>
            <person name="Horton D.L."/>
            <person name="Alikhan N.F."/>
            <person name="Baker D."/>
            <person name="Gharbi K."/>
            <person name="Hall N."/>
            <person name="Watson M."/>
            <person name="Adriaenssens E.M."/>
            <person name="Foster-Nyarko E."/>
            <person name="Jarju S."/>
            <person name="Secka A."/>
            <person name="Antonio M."/>
            <person name="Oren A."/>
            <person name="Chaudhuri R.R."/>
            <person name="La Ragione R."/>
            <person name="Hildebrand F."/>
            <person name="Pallen M.J."/>
        </authorList>
    </citation>
    <scope>NUCLEOTIDE SEQUENCE</scope>
    <source>
        <strain evidence="4">ChiSxjej3B15-1167</strain>
    </source>
</reference>
<dbReference type="InterPro" id="IPR036291">
    <property type="entry name" value="NAD(P)-bd_dom_sf"/>
</dbReference>
<evidence type="ECO:0000259" key="3">
    <source>
        <dbReference type="Pfam" id="PF22725"/>
    </source>
</evidence>
<dbReference type="SUPFAM" id="SSF55347">
    <property type="entry name" value="Glyceraldehyde-3-phosphate dehydrogenase-like, C-terminal domain"/>
    <property type="match status" value="1"/>
</dbReference>
<proteinExistence type="predicted"/>
<evidence type="ECO:0000256" key="1">
    <source>
        <dbReference type="SAM" id="MobiDB-lite"/>
    </source>
</evidence>
<dbReference type="PANTHER" id="PTHR43054:SF1">
    <property type="entry name" value="SCYLLO-INOSITOL 2-DEHYDROGENASE (NADP(+)) IOLU"/>
    <property type="match status" value="1"/>
</dbReference>
<dbReference type="Pfam" id="PF22725">
    <property type="entry name" value="GFO_IDH_MocA_C3"/>
    <property type="match status" value="1"/>
</dbReference>
<dbReference type="Proteomes" id="UP000886805">
    <property type="component" value="Unassembled WGS sequence"/>
</dbReference>
<comment type="caution">
    <text evidence="4">The sequence shown here is derived from an EMBL/GenBank/DDBJ whole genome shotgun (WGS) entry which is preliminary data.</text>
</comment>
<feature type="region of interest" description="Disordered" evidence="1">
    <location>
        <begin position="322"/>
        <end position="386"/>
    </location>
</feature>
<dbReference type="PANTHER" id="PTHR43054">
    <property type="match status" value="1"/>
</dbReference>
<dbReference type="Gene3D" id="3.30.360.10">
    <property type="entry name" value="Dihydrodipicolinate Reductase, domain 2"/>
    <property type="match status" value="1"/>
</dbReference>